<dbReference type="RefSeq" id="WP_002358046.1">
    <property type="nucleotide sequence ID" value="NZ_GL454430.1"/>
</dbReference>
<feature type="transmembrane region" description="Helical" evidence="1">
    <location>
        <begin position="33"/>
        <end position="57"/>
    </location>
</feature>
<evidence type="ECO:0000313" key="2">
    <source>
        <dbReference type="EMBL" id="EFM83456.1"/>
    </source>
</evidence>
<dbReference type="HOGENOM" id="CLU_209005_0_0_9"/>
<dbReference type="GeneID" id="60893501"/>
<evidence type="ECO:0000256" key="1">
    <source>
        <dbReference type="SAM" id="Phobius"/>
    </source>
</evidence>
<accession>A0A125W8D2</accession>
<comment type="caution">
    <text evidence="2">The sequence shown here is derived from an EMBL/GenBank/DDBJ whole genome shotgun (WGS) entry which is preliminary data.</text>
</comment>
<evidence type="ECO:0000313" key="3">
    <source>
        <dbReference type="Proteomes" id="UP000004846"/>
    </source>
</evidence>
<name>A0A125W8D2_ENTFL</name>
<protein>
    <submittedName>
        <fullName evidence="2">Uncharacterized protein</fullName>
    </submittedName>
</protein>
<dbReference type="Proteomes" id="UP000004846">
    <property type="component" value="Unassembled WGS sequence"/>
</dbReference>
<reference evidence="2 3" key="1">
    <citation type="submission" date="2010-07" db="EMBL/GenBank/DDBJ databases">
        <authorList>
            <person name="Sid Ahmed O."/>
        </authorList>
    </citation>
    <scope>NUCLEOTIDE SEQUENCE [LARGE SCALE GENOMIC DNA]</scope>
    <source>
        <strain evidence="2 3">TX4248</strain>
    </source>
</reference>
<gene>
    <name evidence="2" type="ORF">HMPREF9498_00913</name>
</gene>
<proteinExistence type="predicted"/>
<keyword evidence="1" id="KW-0812">Transmembrane</keyword>
<dbReference type="EMBL" id="AEBR01000025">
    <property type="protein sequence ID" value="EFM83456.1"/>
    <property type="molecule type" value="Genomic_DNA"/>
</dbReference>
<keyword evidence="1" id="KW-1133">Transmembrane helix</keyword>
<feature type="transmembrane region" description="Helical" evidence="1">
    <location>
        <begin position="7"/>
        <end position="27"/>
    </location>
</feature>
<keyword evidence="1" id="KW-0472">Membrane</keyword>
<dbReference type="AlphaFoldDB" id="A0A125W8D2"/>
<organism evidence="2 3">
    <name type="scientific">Enterococcus faecalis TX4248</name>
    <dbReference type="NCBI Taxonomy" id="749495"/>
    <lineage>
        <taxon>Bacteria</taxon>
        <taxon>Bacillati</taxon>
        <taxon>Bacillota</taxon>
        <taxon>Bacilli</taxon>
        <taxon>Lactobacillales</taxon>
        <taxon>Enterococcaceae</taxon>
        <taxon>Enterococcus</taxon>
    </lineage>
</organism>
<sequence>MSAKRFIQLFICYAISMIVAILLTDLFNFSSPIAYLVVASIIGYVVITVPLTIMTLLKNKN</sequence>